<protein>
    <submittedName>
        <fullName evidence="1">Uncharacterized protein</fullName>
    </submittedName>
</protein>
<evidence type="ECO:0000313" key="1">
    <source>
        <dbReference type="EMBL" id="DBA31001.1"/>
    </source>
</evidence>
<gene>
    <name evidence="1" type="ORF">GDO54_006916</name>
</gene>
<accession>A0AAV3APJ6</accession>
<dbReference type="AlphaFoldDB" id="A0AAV3APJ6"/>
<dbReference type="Proteomes" id="UP001181693">
    <property type="component" value="Unassembled WGS sequence"/>
</dbReference>
<reference evidence="1" key="1">
    <citation type="thesis" date="2020" institute="ProQuest LLC" country="789 East Eisenhower Parkway, Ann Arbor, MI, USA">
        <title>Comparative Genomics and Chromosome Evolution.</title>
        <authorList>
            <person name="Mudd A.B."/>
        </authorList>
    </citation>
    <scope>NUCLEOTIDE SEQUENCE</scope>
    <source>
        <strain evidence="1">1538</strain>
        <tissue evidence="1">Blood</tissue>
    </source>
</reference>
<name>A0AAV3APJ6_PYXAD</name>
<sequence length="108" mass="12656">MNWRNVLRVLGDFVSSHYTQCVSHHQCDLWGCGDTGNTIGQTHRMETLYFTMLFFWCNCRVPLEICPCIKACSIFFFYPIIIYTFGDYMHSVLAGLCVTLRKLIYHLE</sequence>
<comment type="caution">
    <text evidence="1">The sequence shown here is derived from an EMBL/GenBank/DDBJ whole genome shotgun (WGS) entry which is preliminary data.</text>
</comment>
<organism evidence="1 2">
    <name type="scientific">Pyxicephalus adspersus</name>
    <name type="common">African bullfrog</name>
    <dbReference type="NCBI Taxonomy" id="30357"/>
    <lineage>
        <taxon>Eukaryota</taxon>
        <taxon>Metazoa</taxon>
        <taxon>Chordata</taxon>
        <taxon>Craniata</taxon>
        <taxon>Vertebrata</taxon>
        <taxon>Euteleostomi</taxon>
        <taxon>Amphibia</taxon>
        <taxon>Batrachia</taxon>
        <taxon>Anura</taxon>
        <taxon>Neobatrachia</taxon>
        <taxon>Ranoidea</taxon>
        <taxon>Pyxicephalidae</taxon>
        <taxon>Pyxicephalinae</taxon>
        <taxon>Pyxicephalus</taxon>
    </lineage>
</organism>
<evidence type="ECO:0000313" key="2">
    <source>
        <dbReference type="Proteomes" id="UP001181693"/>
    </source>
</evidence>
<proteinExistence type="predicted"/>
<keyword evidence="2" id="KW-1185">Reference proteome</keyword>
<dbReference type="EMBL" id="DYDO01000002">
    <property type="protein sequence ID" value="DBA31001.1"/>
    <property type="molecule type" value="Genomic_DNA"/>
</dbReference>